<dbReference type="Gene3D" id="1.50.10.20">
    <property type="match status" value="1"/>
</dbReference>
<feature type="region of interest" description="Disordered" evidence="1">
    <location>
        <begin position="1"/>
        <end position="25"/>
    </location>
</feature>
<dbReference type="SUPFAM" id="SSF81853">
    <property type="entry name" value="Family 10 polysaccharide lyase"/>
    <property type="match status" value="1"/>
</dbReference>
<organism evidence="2">
    <name type="scientific">marine sediment metagenome</name>
    <dbReference type="NCBI Taxonomy" id="412755"/>
    <lineage>
        <taxon>unclassified sequences</taxon>
        <taxon>metagenomes</taxon>
        <taxon>ecological metagenomes</taxon>
    </lineage>
</organism>
<gene>
    <name evidence="2" type="ORF">S12H4_44114</name>
</gene>
<comment type="caution">
    <text evidence="2">The sequence shown here is derived from an EMBL/GenBank/DDBJ whole genome shotgun (WGS) entry which is preliminary data.</text>
</comment>
<dbReference type="Pfam" id="PF09492">
    <property type="entry name" value="Pec_lyase"/>
    <property type="match status" value="1"/>
</dbReference>
<accession>X1U6W7</accession>
<feature type="non-terminal residue" evidence="2">
    <location>
        <position position="67"/>
    </location>
</feature>
<feature type="compositionally biased region" description="Basic and acidic residues" evidence="1">
    <location>
        <begin position="1"/>
        <end position="12"/>
    </location>
</feature>
<name>X1U6W7_9ZZZZ</name>
<sequence length="67" mass="7746">MARVLSDKDKAALRKAKEKKDSTLDNGATHMQMRYLARVYYATGLERFKRAFIKAVDYLLEAQYDNG</sequence>
<evidence type="ECO:0000256" key="1">
    <source>
        <dbReference type="SAM" id="MobiDB-lite"/>
    </source>
</evidence>
<protein>
    <submittedName>
        <fullName evidence="2">Uncharacterized protein</fullName>
    </submittedName>
</protein>
<dbReference type="EMBL" id="BARW01027149">
    <property type="protein sequence ID" value="GAJ13239.1"/>
    <property type="molecule type" value="Genomic_DNA"/>
</dbReference>
<evidence type="ECO:0000313" key="2">
    <source>
        <dbReference type="EMBL" id="GAJ13239.1"/>
    </source>
</evidence>
<dbReference type="InterPro" id="IPR012669">
    <property type="entry name" value="Pectate_lyase"/>
</dbReference>
<reference evidence="2" key="1">
    <citation type="journal article" date="2014" name="Front. Microbiol.">
        <title>High frequency of phylogenetically diverse reductive dehalogenase-homologous genes in deep subseafloor sedimentary metagenomes.</title>
        <authorList>
            <person name="Kawai M."/>
            <person name="Futagami T."/>
            <person name="Toyoda A."/>
            <person name="Takaki Y."/>
            <person name="Nishi S."/>
            <person name="Hori S."/>
            <person name="Arai W."/>
            <person name="Tsubouchi T."/>
            <person name="Morono Y."/>
            <person name="Uchiyama I."/>
            <person name="Ito T."/>
            <person name="Fujiyama A."/>
            <person name="Inagaki F."/>
            <person name="Takami H."/>
        </authorList>
    </citation>
    <scope>NUCLEOTIDE SEQUENCE</scope>
    <source>
        <strain evidence="2">Expedition CK06-06</strain>
    </source>
</reference>
<dbReference type="AlphaFoldDB" id="X1U6W7"/>
<proteinExistence type="predicted"/>